<dbReference type="Proteomes" id="UP000824469">
    <property type="component" value="Unassembled WGS sequence"/>
</dbReference>
<keyword evidence="4" id="KW-1185">Reference proteome</keyword>
<dbReference type="EMBL" id="JAHRHJ020000011">
    <property type="protein sequence ID" value="KAH9295081.1"/>
    <property type="molecule type" value="Genomic_DNA"/>
</dbReference>
<evidence type="ECO:0000256" key="1">
    <source>
        <dbReference type="ARBA" id="ARBA00009005"/>
    </source>
</evidence>
<organism evidence="3 4">
    <name type="scientific">Taxus chinensis</name>
    <name type="common">Chinese yew</name>
    <name type="synonym">Taxus wallichiana var. chinensis</name>
    <dbReference type="NCBI Taxonomy" id="29808"/>
    <lineage>
        <taxon>Eukaryota</taxon>
        <taxon>Viridiplantae</taxon>
        <taxon>Streptophyta</taxon>
        <taxon>Embryophyta</taxon>
        <taxon>Tracheophyta</taxon>
        <taxon>Spermatophyta</taxon>
        <taxon>Pinopsida</taxon>
        <taxon>Pinidae</taxon>
        <taxon>Conifers II</taxon>
        <taxon>Cupressales</taxon>
        <taxon>Taxaceae</taxon>
        <taxon>Taxus</taxon>
    </lineage>
</organism>
<proteinExistence type="inferred from homology"/>
<evidence type="ECO:0000313" key="3">
    <source>
        <dbReference type="EMBL" id="KAH9295081.1"/>
    </source>
</evidence>
<dbReference type="PANTHER" id="PTHR48104:SF7">
    <property type="entry name" value="METACASPASE-9"/>
    <property type="match status" value="1"/>
</dbReference>
<dbReference type="GO" id="GO:0005737">
    <property type="term" value="C:cytoplasm"/>
    <property type="evidence" value="ECO:0007669"/>
    <property type="project" value="TreeGrafter"/>
</dbReference>
<dbReference type="Pfam" id="PF00656">
    <property type="entry name" value="Peptidase_C14"/>
    <property type="match status" value="1"/>
</dbReference>
<protein>
    <recommendedName>
        <fullName evidence="2">Peptidase C14 caspase domain-containing protein</fullName>
    </recommendedName>
</protein>
<reference evidence="3 4" key="1">
    <citation type="journal article" date="2021" name="Nat. Plants">
        <title>The Taxus genome provides insights into paclitaxel biosynthesis.</title>
        <authorList>
            <person name="Xiong X."/>
            <person name="Gou J."/>
            <person name="Liao Q."/>
            <person name="Li Y."/>
            <person name="Zhou Q."/>
            <person name="Bi G."/>
            <person name="Li C."/>
            <person name="Du R."/>
            <person name="Wang X."/>
            <person name="Sun T."/>
            <person name="Guo L."/>
            <person name="Liang H."/>
            <person name="Lu P."/>
            <person name="Wu Y."/>
            <person name="Zhang Z."/>
            <person name="Ro D.K."/>
            <person name="Shang Y."/>
            <person name="Huang S."/>
            <person name="Yan J."/>
        </authorList>
    </citation>
    <scope>NUCLEOTIDE SEQUENCE [LARGE SCALE GENOMIC DNA]</scope>
    <source>
        <strain evidence="3">Ta-2019</strain>
    </source>
</reference>
<evidence type="ECO:0000313" key="4">
    <source>
        <dbReference type="Proteomes" id="UP000824469"/>
    </source>
</evidence>
<dbReference type="InterPro" id="IPR029030">
    <property type="entry name" value="Caspase-like_dom_sf"/>
</dbReference>
<comment type="similarity">
    <text evidence="1">Belongs to the peptidase C14B family.</text>
</comment>
<comment type="caution">
    <text evidence="3">The sequence shown here is derived from an EMBL/GenBank/DDBJ whole genome shotgun (WGS) entry which is preliminary data.</text>
</comment>
<gene>
    <name evidence="3" type="ORF">KI387_038669</name>
</gene>
<dbReference type="AlphaFoldDB" id="A0AA38C9K7"/>
<dbReference type="OMA" id="FDSQHIE"/>
<accession>A0AA38C9K7</accession>
<dbReference type="InterPro" id="IPR050452">
    <property type="entry name" value="Metacaspase"/>
</dbReference>
<dbReference type="InterPro" id="IPR011600">
    <property type="entry name" value="Pept_C14_caspase"/>
</dbReference>
<feature type="domain" description="Peptidase C14 caspase" evidence="2">
    <location>
        <begin position="4"/>
        <end position="343"/>
    </location>
</feature>
<dbReference type="GO" id="GO:0004197">
    <property type="term" value="F:cysteine-type endopeptidase activity"/>
    <property type="evidence" value="ECO:0007669"/>
    <property type="project" value="InterPro"/>
</dbReference>
<dbReference type="SUPFAM" id="SSF52129">
    <property type="entry name" value="Caspase-like"/>
    <property type="match status" value="1"/>
</dbReference>
<dbReference type="GO" id="GO:0006508">
    <property type="term" value="P:proteolysis"/>
    <property type="evidence" value="ECO:0007669"/>
    <property type="project" value="InterPro"/>
</dbReference>
<dbReference type="PANTHER" id="PTHR48104">
    <property type="entry name" value="METACASPASE-4"/>
    <property type="match status" value="1"/>
</dbReference>
<dbReference type="Gene3D" id="3.40.50.12660">
    <property type="match status" value="2"/>
</dbReference>
<evidence type="ECO:0000259" key="2">
    <source>
        <dbReference type="Pfam" id="PF00656"/>
    </source>
</evidence>
<name>A0AA38C9K7_TAXCH</name>
<sequence length="352" mass="38926">MANKYALLVGCNYPNTKNELQGCINDVTRMRRTLLRRFGFAERNISLMIDTDSAYTQPTGDNIRRALIAMVDKAKPGDVLLLHYSGHGTFIPAKKPHRRPGHTHDECIVPCDFNLLTDEDFRGIVNKVPKGATFTMLCDSCNSGGLIDKEKEQIGPHAPPAAAITRKRRRSERAGKSKFIPVESFVEILKEKTGNSQLEVGDIRSALFYLFGGDASSNVKRHVKYMLDHKKNGESGAYNQLLMSKAKKDGGWLMQALVSEEEESVDGDMGILLSGCQSDETSADANPRGKARGAYGAFSNGVERVLATHRKAISNKELVLRTRKLLEEAAYTQHPCLYCSDVNAEVAFLCQV</sequence>